<gene>
    <name evidence="11" type="ORF">BDZ85DRAFT_270957</name>
</gene>
<keyword evidence="3 8" id="KW-0547">Nucleotide-binding</keyword>
<dbReference type="GO" id="GO:0006369">
    <property type="term" value="P:termination of RNA polymerase II transcription"/>
    <property type="evidence" value="ECO:0007669"/>
    <property type="project" value="TreeGrafter"/>
</dbReference>
<evidence type="ECO:0000256" key="8">
    <source>
        <dbReference type="PROSITE-ProRule" id="PRU00560"/>
    </source>
</evidence>
<dbReference type="GO" id="GO:0004386">
    <property type="term" value="F:helicase activity"/>
    <property type="evidence" value="ECO:0007669"/>
    <property type="project" value="UniProtKB-UniRule"/>
</dbReference>
<protein>
    <submittedName>
        <fullName evidence="11">SEN1 N terminal-domain-containing protein</fullName>
    </submittedName>
</protein>
<feature type="compositionally biased region" description="Basic and acidic residues" evidence="9">
    <location>
        <begin position="1870"/>
        <end position="1887"/>
    </location>
</feature>
<dbReference type="Pfam" id="PF23576">
    <property type="entry name" value="SEN1_barrel"/>
    <property type="match status" value="1"/>
</dbReference>
<evidence type="ECO:0000256" key="7">
    <source>
        <dbReference type="ARBA" id="ARBA00023242"/>
    </source>
</evidence>
<feature type="binding site" evidence="8">
    <location>
        <begin position="1238"/>
        <end position="1245"/>
    </location>
    <ligand>
        <name>ATP</name>
        <dbReference type="ChEBI" id="CHEBI:30616"/>
    </ligand>
</feature>
<evidence type="ECO:0000256" key="2">
    <source>
        <dbReference type="ARBA" id="ARBA00007913"/>
    </source>
</evidence>
<organism evidence="11 12">
    <name type="scientific">Elsinoe ampelina</name>
    <dbReference type="NCBI Taxonomy" id="302913"/>
    <lineage>
        <taxon>Eukaryota</taxon>
        <taxon>Fungi</taxon>
        <taxon>Dikarya</taxon>
        <taxon>Ascomycota</taxon>
        <taxon>Pezizomycotina</taxon>
        <taxon>Dothideomycetes</taxon>
        <taxon>Dothideomycetidae</taxon>
        <taxon>Myriangiales</taxon>
        <taxon>Elsinoaceae</taxon>
        <taxon>Elsinoe</taxon>
    </lineage>
</organism>
<comment type="similarity">
    <text evidence="2">Belongs to the DNA2/NAM7 helicase family.</text>
</comment>
<dbReference type="GO" id="GO:0016604">
    <property type="term" value="C:nuclear body"/>
    <property type="evidence" value="ECO:0007669"/>
    <property type="project" value="TreeGrafter"/>
</dbReference>
<dbReference type="FunFam" id="3.40.50.300:FF:000326">
    <property type="entry name" value="P-loop containing nucleoside triphosphate hydrolase"/>
    <property type="match status" value="1"/>
</dbReference>
<dbReference type="EMBL" id="ML992501">
    <property type="protein sequence ID" value="KAF2227186.1"/>
    <property type="molecule type" value="Genomic_DNA"/>
</dbReference>
<dbReference type="InterPro" id="IPR024481">
    <property type="entry name" value="Helicase_Sen1_N"/>
</dbReference>
<evidence type="ECO:0000256" key="1">
    <source>
        <dbReference type="ARBA" id="ARBA00004123"/>
    </source>
</evidence>
<feature type="region of interest" description="Disordered" evidence="9">
    <location>
        <begin position="862"/>
        <end position="964"/>
    </location>
</feature>
<proteinExistence type="inferred from homology"/>
<accession>A0A6A6GN71</accession>
<dbReference type="Gene3D" id="3.40.50.300">
    <property type="entry name" value="P-loop containing nucleotide triphosphate hydrolases"/>
    <property type="match status" value="2"/>
</dbReference>
<feature type="compositionally biased region" description="Basic and acidic residues" evidence="9">
    <location>
        <begin position="1765"/>
        <end position="1779"/>
    </location>
</feature>
<dbReference type="InterPro" id="IPR027417">
    <property type="entry name" value="P-loop_NTPase"/>
</dbReference>
<feature type="domain" description="UvrD-like helicase ATP-binding" evidence="10">
    <location>
        <begin position="1217"/>
        <end position="1537"/>
    </location>
</feature>
<comment type="subcellular location">
    <subcellularLocation>
        <location evidence="1">Nucleus</location>
    </subcellularLocation>
</comment>
<evidence type="ECO:0000256" key="5">
    <source>
        <dbReference type="ARBA" id="ARBA00022806"/>
    </source>
</evidence>
<feature type="region of interest" description="Disordered" evidence="9">
    <location>
        <begin position="1727"/>
        <end position="1918"/>
    </location>
</feature>
<feature type="compositionally biased region" description="Basic and acidic residues" evidence="9">
    <location>
        <begin position="1787"/>
        <end position="1851"/>
    </location>
</feature>
<evidence type="ECO:0000256" key="3">
    <source>
        <dbReference type="ARBA" id="ARBA00022741"/>
    </source>
</evidence>
<dbReference type="SUPFAM" id="SSF52540">
    <property type="entry name" value="P-loop containing nucleoside triphosphate hydrolases"/>
    <property type="match status" value="1"/>
</dbReference>
<dbReference type="FunFam" id="3.40.50.300:FF:001152">
    <property type="entry name" value="tRNA-splicing endonuclease, putative"/>
    <property type="match status" value="1"/>
</dbReference>
<dbReference type="InterPro" id="IPR056474">
    <property type="entry name" value="SEN1_barrel"/>
</dbReference>
<dbReference type="Pfam" id="PF13087">
    <property type="entry name" value="AAA_12"/>
    <property type="match status" value="1"/>
</dbReference>
<dbReference type="InterPro" id="IPR045055">
    <property type="entry name" value="DNA2/NAM7-like"/>
</dbReference>
<evidence type="ECO:0000313" key="12">
    <source>
        <dbReference type="Proteomes" id="UP000799538"/>
    </source>
</evidence>
<keyword evidence="6 8" id="KW-0067">ATP-binding</keyword>
<evidence type="ECO:0000259" key="10">
    <source>
        <dbReference type="PROSITE" id="PS51198"/>
    </source>
</evidence>
<name>A0A6A6GN71_9PEZI</name>
<evidence type="ECO:0000313" key="11">
    <source>
        <dbReference type="EMBL" id="KAF2227186.1"/>
    </source>
</evidence>
<dbReference type="CDD" id="cd18808">
    <property type="entry name" value="SF1_C_Upf1"/>
    <property type="match status" value="1"/>
</dbReference>
<dbReference type="GO" id="GO:0005694">
    <property type="term" value="C:chromosome"/>
    <property type="evidence" value="ECO:0007669"/>
    <property type="project" value="UniProtKB-ARBA"/>
</dbReference>
<evidence type="ECO:0000256" key="6">
    <source>
        <dbReference type="ARBA" id="ARBA00022840"/>
    </source>
</evidence>
<dbReference type="InterPro" id="IPR041679">
    <property type="entry name" value="DNA2/NAM7-like_C"/>
</dbReference>
<sequence>MAEIVGKIEELKGVPEETHWFCPREKPSDDDQFFFDEDMVEEDETAEQRGIRHKRVEKAHDRRSIFLEAVSIFAYDGDDAVPFQKAFEESIAGQLVRCPICIREYHKCRSLLEHDLQAQYEAGQVQQFMDRFDGVNKTRIKNGLEAAKQDMLDLPPQDRKINKLSSQGLYALLETMHCMPVITDEAFLAENFDQAFKLVQSKKKITLPGYSPALTMFLFSNNEQRLDFAIRCWEKMQCGISGAQFDWAVKDQLSMAMARVQLTSLEREFMPSFWRGVRMIVDRLDRNVIAHHLRAMDTDICKLALDHLQVDSPCFNDLLATLQMLWEKAPSHVWDAFGAISPKTVIEQIFNSPNLRRIAQDSGVNSTSALSNCLTWIVPFLASLRPGALPNACKSLLHQAWDKYYDASYPKGSRLSCRLTGLRVLSTTFSKIDIEASDAGSAISSLLDVLKSHLNSVMEDVEKSPTNEIRLEALQVIRQAIAADVMLLAIDRDALKRRKPPALESDDASMSLWQASIRGVKSHSFDLASAIIQGCSRFPLFEALPVKESSSPEARNWTQRLNEKHEFLSDLFDRMQDFPPHALKVLLQNAERAEGLLSLLFAGDSTTQQSAASLIKVLTSENNRGEAIKSLLRDSFVPSMQALAAVLRNISQAQVFGPAQMTVKAGKDFISALSDSSDGIVRLRSLSDEDIDVVEDVWQAFWTEINTIFQSTEAWALMGHSKDLMVAFCRDAMDFANMVFDAYSVISGALHDSASSETSRVETDRHLLAAPANTAAAIVTWFRLRDEYLISKAVDFACKIMTRLRTVEVELPAKALEFIEGILSNEIRNKVPANIKARLRKSFEVHVDEVLITDSRPVGKQGSLLPWMSSGSSTPSEFRRKRQQALEEKKRRDAAAIAKARRQRDGLGNAGSGLAGIGVDDKDHSAAKGEGVMVSSDESDDDDEGGLDAELFGPASKTTKSKNSIKMDSNGVVGLKKEVKPTRVIRQVRNKKDMRARLAPDLGPLHKIILGWDFFHEGDYPPGSEDWQFKKVSNAFRHAQEYRDTFQPLLTLEAWQAIVRAREEDSPKPYKIKIGSRSSVDAFVEISTAISHADLREAQLSEGDIILLSTATKPTSDKEAPNCLSRVDKVKRKGKTVEVIYKVLPHGNGKASAMLKPGAEIFGDKVQSIIPLEREFGSISGLEYYDLCDEIVKARPSPLLQYNDKQLDPLISNYNVNKAQAKAIKSALDNDAFTLIQGPPGSGKTKTIVAIVGALLTDSLGSTAGTTRINTPRGAGQAGGDMAKKLLVCAPSNAAVDELVMRFKDGIKTTRGSERKINVVRLGRSEAINSAVQDVTLDELVNKKLGNANGDNGARERTQAIMGEHKKVSELLREAREKMDSDRTHGDDKPKLQDDINALRKRKNDLGTQIDAAKDAEGAAGRNQELERRRIQQAVIDDSHIICATLSGSGHELFQNLNVEFETVVVDEAAQCVEMSALIPLKYGCAKCILVGDPKQLPPTVFSKEAARFQYEQSLFVRMQGNHPDAVHLLDTQYRMHPDISSFPSASFYDSRLLDGDGMEALRARPWHTSSLLAPYRFFDVSGQHEKAVKGPSLVNRNEIQVALSLYNRLTQDFADYDFDKKIGIITPYKSQLRMLKETFARQFGDSIMDKVEFNTTDAFQGRESEIIIFSCVRASPAGGIGFLQDIRRMNVGLTRAKCSLWVLGNSQSLIRGQWWKKLVEDAQARDVPSKDFPAKARVAKSKPQPSTIKTEHSNGKPNGVHSPKPQDLDIFRPAEKEQPSVVQRKPSSDRMEGIKVKAEDRIKGMKRERQSSVSEDKMDIDSKEEMKFRNDVKPAKKQLMDDVRSSEPPRSRTTTPGAPGTPGSMSNASDRDVKTEVGKDRGEVKKVHGGMVQSKPPQGPPLKRKAAGSVFMPKKKK</sequence>
<dbReference type="Pfam" id="PF12726">
    <property type="entry name" value="SEN1_N"/>
    <property type="match status" value="1"/>
</dbReference>
<dbReference type="GO" id="GO:0005524">
    <property type="term" value="F:ATP binding"/>
    <property type="evidence" value="ECO:0007669"/>
    <property type="project" value="UniProtKB-UniRule"/>
</dbReference>
<dbReference type="PANTHER" id="PTHR10887:SF495">
    <property type="entry name" value="HELICASE SENATAXIN ISOFORM X1-RELATED"/>
    <property type="match status" value="1"/>
</dbReference>
<dbReference type="GO" id="GO:0001147">
    <property type="term" value="F:transcription termination site sequence-specific DNA binding"/>
    <property type="evidence" value="ECO:0007669"/>
    <property type="project" value="TreeGrafter"/>
</dbReference>
<keyword evidence="5 8" id="KW-0347">Helicase</keyword>
<keyword evidence="12" id="KW-1185">Reference proteome</keyword>
<dbReference type="InterPro" id="IPR014016">
    <property type="entry name" value="UvrD-like_ATP-bd"/>
</dbReference>
<dbReference type="InterPro" id="IPR047187">
    <property type="entry name" value="SF1_C_Upf1"/>
</dbReference>
<dbReference type="GO" id="GO:0016787">
    <property type="term" value="F:hydrolase activity"/>
    <property type="evidence" value="ECO:0007669"/>
    <property type="project" value="UniProtKB-UniRule"/>
</dbReference>
<dbReference type="OrthoDB" id="6513042at2759"/>
<dbReference type="CDD" id="cd18042">
    <property type="entry name" value="DEXXQc_SETX"/>
    <property type="match status" value="1"/>
</dbReference>
<dbReference type="InterPro" id="IPR041677">
    <property type="entry name" value="DNA2/NAM7_AAA_11"/>
</dbReference>
<evidence type="ECO:0000256" key="9">
    <source>
        <dbReference type="SAM" id="MobiDB-lite"/>
    </source>
</evidence>
<feature type="compositionally biased region" description="Basic and acidic residues" evidence="9">
    <location>
        <begin position="884"/>
        <end position="894"/>
    </location>
</feature>
<dbReference type="PROSITE" id="PS51198">
    <property type="entry name" value="UVRD_HELICASE_ATP_BIND"/>
    <property type="match status" value="1"/>
</dbReference>
<dbReference type="PANTHER" id="PTHR10887">
    <property type="entry name" value="DNA2/NAM7 HELICASE FAMILY"/>
    <property type="match status" value="1"/>
</dbReference>
<keyword evidence="4 8" id="KW-0378">Hydrolase</keyword>
<feature type="compositionally biased region" description="Acidic residues" evidence="9">
    <location>
        <begin position="937"/>
        <end position="947"/>
    </location>
</feature>
<reference evidence="12" key="1">
    <citation type="journal article" date="2020" name="Stud. Mycol.">
        <title>101 Dothideomycetes genomes: A test case for predicting lifestyles and emergence of pathogens.</title>
        <authorList>
            <person name="Haridas S."/>
            <person name="Albert R."/>
            <person name="Binder M."/>
            <person name="Bloem J."/>
            <person name="LaButti K."/>
            <person name="Salamov A."/>
            <person name="Andreopoulos B."/>
            <person name="Baker S."/>
            <person name="Barry K."/>
            <person name="Bills G."/>
            <person name="Bluhm B."/>
            <person name="Cannon C."/>
            <person name="Castanera R."/>
            <person name="Culley D."/>
            <person name="Daum C."/>
            <person name="Ezra D."/>
            <person name="Gonzalez J."/>
            <person name="Henrissat B."/>
            <person name="Kuo A."/>
            <person name="Liang C."/>
            <person name="Lipzen A."/>
            <person name="Lutzoni F."/>
            <person name="Magnuson J."/>
            <person name="Mondo S."/>
            <person name="Nolan M."/>
            <person name="Ohm R."/>
            <person name="Pangilinan J."/>
            <person name="Park H.-J."/>
            <person name="Ramirez L."/>
            <person name="Alfaro M."/>
            <person name="Sun H."/>
            <person name="Tritt A."/>
            <person name="Yoshinaga Y."/>
            <person name="Zwiers L.-H."/>
            <person name="Turgeon B."/>
            <person name="Goodwin S."/>
            <person name="Spatafora J."/>
            <person name="Crous P."/>
            <person name="Grigoriev I."/>
        </authorList>
    </citation>
    <scope>NUCLEOTIDE SEQUENCE [LARGE SCALE GENOMIC DNA]</scope>
    <source>
        <strain evidence="12">CECT 20119</strain>
    </source>
</reference>
<keyword evidence="7" id="KW-0539">Nucleus</keyword>
<evidence type="ECO:0000256" key="4">
    <source>
        <dbReference type="ARBA" id="ARBA00022801"/>
    </source>
</evidence>
<dbReference type="Pfam" id="PF13086">
    <property type="entry name" value="AAA_11"/>
    <property type="match status" value="1"/>
</dbReference>
<feature type="compositionally biased region" description="Low complexity" evidence="9">
    <location>
        <begin position="1852"/>
        <end position="1865"/>
    </location>
</feature>
<dbReference type="Proteomes" id="UP000799538">
    <property type="component" value="Unassembled WGS sequence"/>
</dbReference>